<dbReference type="EMBL" id="CP138588">
    <property type="protein sequence ID" value="WPH03096.1"/>
    <property type="molecule type" value="Genomic_DNA"/>
</dbReference>
<evidence type="ECO:0000313" key="5">
    <source>
        <dbReference type="EMBL" id="WPH03096.1"/>
    </source>
</evidence>
<dbReference type="AlphaFoldDB" id="A0AAQ3R6F1"/>
<evidence type="ECO:0000256" key="2">
    <source>
        <dbReference type="ARBA" id="ARBA00022857"/>
    </source>
</evidence>
<proteinExistence type="inferred from homology"/>
<dbReference type="InterPro" id="IPR036291">
    <property type="entry name" value="NAD(P)-bd_dom_sf"/>
</dbReference>
<dbReference type="InterPro" id="IPR002347">
    <property type="entry name" value="SDR_fam"/>
</dbReference>
<dbReference type="Gene3D" id="3.40.50.720">
    <property type="entry name" value="NAD(P)-binding Rossmann-like Domain"/>
    <property type="match status" value="1"/>
</dbReference>
<evidence type="ECO:0000313" key="6">
    <source>
        <dbReference type="Proteomes" id="UP001303373"/>
    </source>
</evidence>
<dbReference type="GO" id="GO:0016491">
    <property type="term" value="F:oxidoreductase activity"/>
    <property type="evidence" value="ECO:0007669"/>
    <property type="project" value="UniProtKB-KW"/>
</dbReference>
<evidence type="ECO:0000256" key="3">
    <source>
        <dbReference type="ARBA" id="ARBA00023002"/>
    </source>
</evidence>
<keyword evidence="3" id="KW-0560">Oxidoreductase</keyword>
<dbReference type="PANTHER" id="PTHR43963:SF6">
    <property type="entry name" value="CHAIN DEHYDROGENASE FAMILY PROTEIN, PUTATIVE (AFU_ORTHOLOGUE AFUA_3G15350)-RELATED"/>
    <property type="match status" value="1"/>
</dbReference>
<evidence type="ECO:0000256" key="4">
    <source>
        <dbReference type="RuleBase" id="RU000363"/>
    </source>
</evidence>
<reference evidence="5 6" key="1">
    <citation type="submission" date="2023-11" db="EMBL/GenBank/DDBJ databases">
        <title>An acidophilic fungus is an integral part of prey digestion in a carnivorous sundew plant.</title>
        <authorList>
            <person name="Tsai I.J."/>
        </authorList>
    </citation>
    <scope>NUCLEOTIDE SEQUENCE [LARGE SCALE GENOMIC DNA]</scope>
    <source>
        <strain evidence="5">169a</strain>
    </source>
</reference>
<keyword evidence="2" id="KW-0521">NADP</keyword>
<gene>
    <name evidence="5" type="ORF">R9X50_00597100</name>
</gene>
<protein>
    <submittedName>
        <fullName evidence="5">NAD(P)-binding protein</fullName>
    </submittedName>
</protein>
<accession>A0AAQ3R6F1</accession>
<evidence type="ECO:0000256" key="1">
    <source>
        <dbReference type="ARBA" id="ARBA00006484"/>
    </source>
</evidence>
<sequence length="278" mass="30008">MSIAKTIVVTGANRGIGAAICKLLLSRPADQPLKLIAATRSGDDLGLAQTCDGHRVIYRKLDISNHKSVADFAETVESDNVDVLINNAGVNLDADYNLRNARRTLEVNYWGTLDLCHNIIPLLPQQGGRIVSLSSVASSLKPYSETIQARFRNPNASLADLDALANDYLAAVEQNSEEKSGFFHPGRSYNISKSLLNSATRILAAENPGLLINSCCPGWIRTDMGALVGSGKVQPPKTPEQGAKIPIRLALGDIGGVTGRYWANDTVRSRDEGKVQEW</sequence>
<dbReference type="Pfam" id="PF00106">
    <property type="entry name" value="adh_short"/>
    <property type="match status" value="1"/>
</dbReference>
<dbReference type="PANTHER" id="PTHR43963">
    <property type="entry name" value="CARBONYL REDUCTASE 1-RELATED"/>
    <property type="match status" value="1"/>
</dbReference>
<dbReference type="SUPFAM" id="SSF51735">
    <property type="entry name" value="NAD(P)-binding Rossmann-fold domains"/>
    <property type="match status" value="1"/>
</dbReference>
<dbReference type="PRINTS" id="PR00081">
    <property type="entry name" value="GDHRDH"/>
</dbReference>
<comment type="similarity">
    <text evidence="1 4">Belongs to the short-chain dehydrogenases/reductases (SDR) family.</text>
</comment>
<organism evidence="5 6">
    <name type="scientific">Acrodontium crateriforme</name>
    <dbReference type="NCBI Taxonomy" id="150365"/>
    <lineage>
        <taxon>Eukaryota</taxon>
        <taxon>Fungi</taxon>
        <taxon>Dikarya</taxon>
        <taxon>Ascomycota</taxon>
        <taxon>Pezizomycotina</taxon>
        <taxon>Dothideomycetes</taxon>
        <taxon>Dothideomycetidae</taxon>
        <taxon>Mycosphaerellales</taxon>
        <taxon>Teratosphaeriaceae</taxon>
        <taxon>Acrodontium</taxon>
    </lineage>
</organism>
<dbReference type="Proteomes" id="UP001303373">
    <property type="component" value="Chromosome 9"/>
</dbReference>
<name>A0AAQ3R6F1_9PEZI</name>
<keyword evidence="6" id="KW-1185">Reference proteome</keyword>
<dbReference type="PRINTS" id="PR00080">
    <property type="entry name" value="SDRFAMILY"/>
</dbReference>